<dbReference type="OrthoDB" id="5308323at2759"/>
<evidence type="ECO:0000313" key="3">
    <source>
        <dbReference type="Proteomes" id="UP000326198"/>
    </source>
</evidence>
<name>A0A5N7AT45_9EURO</name>
<organism evidence="2 3">
    <name type="scientific">Aspergillus bertholletiae</name>
    <dbReference type="NCBI Taxonomy" id="1226010"/>
    <lineage>
        <taxon>Eukaryota</taxon>
        <taxon>Fungi</taxon>
        <taxon>Dikarya</taxon>
        <taxon>Ascomycota</taxon>
        <taxon>Pezizomycotina</taxon>
        <taxon>Eurotiomycetes</taxon>
        <taxon>Eurotiomycetidae</taxon>
        <taxon>Eurotiales</taxon>
        <taxon>Aspergillaceae</taxon>
        <taxon>Aspergillus</taxon>
        <taxon>Aspergillus subgen. Circumdati</taxon>
    </lineage>
</organism>
<evidence type="ECO:0000256" key="1">
    <source>
        <dbReference type="SAM" id="SignalP"/>
    </source>
</evidence>
<proteinExistence type="predicted"/>
<dbReference type="EMBL" id="ML736370">
    <property type="protein sequence ID" value="KAE8372209.1"/>
    <property type="molecule type" value="Genomic_DNA"/>
</dbReference>
<dbReference type="Proteomes" id="UP000326198">
    <property type="component" value="Unassembled WGS sequence"/>
</dbReference>
<sequence>MSSSIAFIAALFSAANAVPTPAELLPRACTTVAPSYINILDAANPNTPYPGQQFTLERGGSPLSDNKISVVTFANLPAGATGCQLAIELPPLSKDQIAPGDIQADVRNSSPVVDSSVPTYNNPPQKGNIVSTYIFPEGPTTQSAKTILVSNTCSTTMSWLVQLSEWQTTGGSVNFANTAGNGGNIGFSLIYNC</sequence>
<reference evidence="2 3" key="1">
    <citation type="submission" date="2019-04" db="EMBL/GenBank/DDBJ databases">
        <title>Friends and foes A comparative genomics studyof 23 Aspergillus species from section Flavi.</title>
        <authorList>
            <consortium name="DOE Joint Genome Institute"/>
            <person name="Kjaerbolling I."/>
            <person name="Vesth T."/>
            <person name="Frisvad J.C."/>
            <person name="Nybo J.L."/>
            <person name="Theobald S."/>
            <person name="Kildgaard S."/>
            <person name="Isbrandt T."/>
            <person name="Kuo A."/>
            <person name="Sato A."/>
            <person name="Lyhne E.K."/>
            <person name="Kogle M.E."/>
            <person name="Wiebenga A."/>
            <person name="Kun R.S."/>
            <person name="Lubbers R.J."/>
            <person name="Makela M.R."/>
            <person name="Barry K."/>
            <person name="Chovatia M."/>
            <person name="Clum A."/>
            <person name="Daum C."/>
            <person name="Haridas S."/>
            <person name="He G."/>
            <person name="LaButti K."/>
            <person name="Lipzen A."/>
            <person name="Mondo S."/>
            <person name="Riley R."/>
            <person name="Salamov A."/>
            <person name="Simmons B.A."/>
            <person name="Magnuson J.K."/>
            <person name="Henrissat B."/>
            <person name="Mortensen U.H."/>
            <person name="Larsen T.O."/>
            <person name="Devries R.P."/>
            <person name="Grigoriev I.V."/>
            <person name="Machida M."/>
            <person name="Baker S.E."/>
            <person name="Andersen M.R."/>
        </authorList>
    </citation>
    <scope>NUCLEOTIDE SEQUENCE [LARGE SCALE GENOMIC DNA]</scope>
    <source>
        <strain evidence="2 3">IBT 29228</strain>
    </source>
</reference>
<evidence type="ECO:0000313" key="2">
    <source>
        <dbReference type="EMBL" id="KAE8372209.1"/>
    </source>
</evidence>
<feature type="chain" id="PRO_5024816415" description="Ubiquitin 3 binding protein But2 C-terminal domain-containing protein" evidence="1">
    <location>
        <begin position="18"/>
        <end position="193"/>
    </location>
</feature>
<protein>
    <recommendedName>
        <fullName evidence="4">Ubiquitin 3 binding protein But2 C-terminal domain-containing protein</fullName>
    </recommendedName>
</protein>
<keyword evidence="1" id="KW-0732">Signal</keyword>
<gene>
    <name evidence="2" type="ORF">BDV26DRAFT_286145</name>
</gene>
<keyword evidence="3" id="KW-1185">Reference proteome</keyword>
<evidence type="ECO:0008006" key="4">
    <source>
        <dbReference type="Google" id="ProtNLM"/>
    </source>
</evidence>
<accession>A0A5N7AT45</accession>
<feature type="signal peptide" evidence="1">
    <location>
        <begin position="1"/>
        <end position="17"/>
    </location>
</feature>
<dbReference type="AlphaFoldDB" id="A0A5N7AT45"/>